<proteinExistence type="predicted"/>
<comment type="caution">
    <text evidence="1">The sequence shown here is derived from an EMBL/GenBank/DDBJ whole genome shotgun (WGS) entry which is preliminary data.</text>
</comment>
<gene>
    <name evidence="1" type="ORF">Tco_1069088</name>
</gene>
<sequence length="73" mass="8142">MERLFPQTLKSLAISDGATCCHLQKMRIRDEEANNFLGWEGGDGSSLRNDISREEISPSESYKIINPLKLGSS</sequence>
<organism evidence="1 2">
    <name type="scientific">Tanacetum coccineum</name>
    <dbReference type="NCBI Taxonomy" id="301880"/>
    <lineage>
        <taxon>Eukaryota</taxon>
        <taxon>Viridiplantae</taxon>
        <taxon>Streptophyta</taxon>
        <taxon>Embryophyta</taxon>
        <taxon>Tracheophyta</taxon>
        <taxon>Spermatophyta</taxon>
        <taxon>Magnoliopsida</taxon>
        <taxon>eudicotyledons</taxon>
        <taxon>Gunneridae</taxon>
        <taxon>Pentapetalae</taxon>
        <taxon>asterids</taxon>
        <taxon>campanulids</taxon>
        <taxon>Asterales</taxon>
        <taxon>Asteraceae</taxon>
        <taxon>Asteroideae</taxon>
        <taxon>Anthemideae</taxon>
        <taxon>Anthemidinae</taxon>
        <taxon>Tanacetum</taxon>
    </lineage>
</organism>
<evidence type="ECO:0000313" key="2">
    <source>
        <dbReference type="Proteomes" id="UP001151760"/>
    </source>
</evidence>
<dbReference type="Proteomes" id="UP001151760">
    <property type="component" value="Unassembled WGS sequence"/>
</dbReference>
<accession>A0ABQ5HIX9</accession>
<name>A0ABQ5HIX9_9ASTR</name>
<reference evidence="1" key="2">
    <citation type="submission" date="2022-01" db="EMBL/GenBank/DDBJ databases">
        <authorList>
            <person name="Yamashiro T."/>
            <person name="Shiraishi A."/>
            <person name="Satake H."/>
            <person name="Nakayama K."/>
        </authorList>
    </citation>
    <scope>NUCLEOTIDE SEQUENCE</scope>
</reference>
<keyword evidence="2" id="KW-1185">Reference proteome</keyword>
<evidence type="ECO:0000313" key="1">
    <source>
        <dbReference type="EMBL" id="GJT87371.1"/>
    </source>
</evidence>
<reference evidence="1" key="1">
    <citation type="journal article" date="2022" name="Int. J. Mol. Sci.">
        <title>Draft Genome of Tanacetum Coccineum: Genomic Comparison of Closely Related Tanacetum-Family Plants.</title>
        <authorList>
            <person name="Yamashiro T."/>
            <person name="Shiraishi A."/>
            <person name="Nakayama K."/>
            <person name="Satake H."/>
        </authorList>
    </citation>
    <scope>NUCLEOTIDE SEQUENCE</scope>
</reference>
<protein>
    <submittedName>
        <fullName evidence="1">Uncharacterized protein</fullName>
    </submittedName>
</protein>
<dbReference type="EMBL" id="BQNB010019634">
    <property type="protein sequence ID" value="GJT87371.1"/>
    <property type="molecule type" value="Genomic_DNA"/>
</dbReference>